<keyword evidence="2" id="KW-1185">Reference proteome</keyword>
<evidence type="ECO:0000313" key="2">
    <source>
        <dbReference type="Proteomes" id="UP000527143"/>
    </source>
</evidence>
<gene>
    <name evidence="1" type="ORF">FHT02_000914</name>
</gene>
<accession>A0A840YPE8</accession>
<dbReference type="RefSeq" id="WP_184084791.1">
    <property type="nucleotide sequence ID" value="NZ_JACIJF010000002.1"/>
</dbReference>
<reference evidence="1 2" key="1">
    <citation type="submission" date="2020-08" db="EMBL/GenBank/DDBJ databases">
        <title>Genomic Encyclopedia of Type Strains, Phase IV (KMG-IV): sequencing the most valuable type-strain genomes for metagenomic binning, comparative biology and taxonomic classification.</title>
        <authorList>
            <person name="Goeker M."/>
        </authorList>
    </citation>
    <scope>NUCLEOTIDE SEQUENCE [LARGE SCALE GENOMIC DNA]</scope>
    <source>
        <strain evidence="1 2">DSM 26736</strain>
    </source>
</reference>
<evidence type="ECO:0000313" key="1">
    <source>
        <dbReference type="EMBL" id="MBB5709692.1"/>
    </source>
</evidence>
<dbReference type="EMBL" id="JACIJF010000002">
    <property type="protein sequence ID" value="MBB5709692.1"/>
    <property type="molecule type" value="Genomic_DNA"/>
</dbReference>
<name>A0A840YPE8_9SPHN</name>
<dbReference type="AlphaFoldDB" id="A0A840YPE8"/>
<organism evidence="1 2">
    <name type="scientific">Sphingomonas xinjiangensis</name>
    <dbReference type="NCBI Taxonomy" id="643568"/>
    <lineage>
        <taxon>Bacteria</taxon>
        <taxon>Pseudomonadati</taxon>
        <taxon>Pseudomonadota</taxon>
        <taxon>Alphaproteobacteria</taxon>
        <taxon>Sphingomonadales</taxon>
        <taxon>Sphingomonadaceae</taxon>
        <taxon>Sphingomonas</taxon>
    </lineage>
</organism>
<proteinExistence type="predicted"/>
<dbReference type="Proteomes" id="UP000527143">
    <property type="component" value="Unassembled WGS sequence"/>
</dbReference>
<comment type="caution">
    <text evidence="1">The sequence shown here is derived from an EMBL/GenBank/DDBJ whole genome shotgun (WGS) entry which is preliminary data.</text>
</comment>
<sequence length="165" mass="19021">MKRIFVNLDGAVSRDILAEKDWILGNQSSTAEKRRRAFDYASGVAKWVRVAVHNTRNPNTGVISLRKVAKFLNNFQPEGFPILSQEGKPFAATTVSRLLYETETKNTGWVEFEFEREIARLGDKLTPEIRKKLEAKRDELIQRGVELGRYMRMDDAPVRKPDPLW</sequence>
<protein>
    <submittedName>
        <fullName evidence="1">Uncharacterized protein</fullName>
    </submittedName>
</protein>